<evidence type="ECO:0000313" key="2">
    <source>
        <dbReference type="EMBL" id="CZR49707.1"/>
    </source>
</evidence>
<dbReference type="Proteomes" id="UP000183971">
    <property type="component" value="Unassembled WGS sequence"/>
</dbReference>
<dbReference type="AlphaFoldDB" id="A0A1L7WAQ6"/>
<dbReference type="EMBL" id="FJOF01000018">
    <property type="protein sequence ID" value="CZR49707.1"/>
    <property type="molecule type" value="Genomic_DNA"/>
</dbReference>
<organism evidence="2 3">
    <name type="scientific">Fusarium proliferatum (strain ET1)</name>
    <name type="common">Orchid endophyte fungus</name>
    <dbReference type="NCBI Taxonomy" id="1227346"/>
    <lineage>
        <taxon>Eukaryota</taxon>
        <taxon>Fungi</taxon>
        <taxon>Dikarya</taxon>
        <taxon>Ascomycota</taxon>
        <taxon>Pezizomycotina</taxon>
        <taxon>Sordariomycetes</taxon>
        <taxon>Hypocreomycetidae</taxon>
        <taxon>Hypocreales</taxon>
        <taxon>Nectriaceae</taxon>
        <taxon>Fusarium</taxon>
        <taxon>Fusarium fujikuroi species complex</taxon>
    </lineage>
</organism>
<feature type="compositionally biased region" description="Basic and acidic residues" evidence="1">
    <location>
        <begin position="141"/>
        <end position="150"/>
    </location>
</feature>
<name>A0A1L7WAQ6_FUSPR</name>
<evidence type="ECO:0000256" key="1">
    <source>
        <dbReference type="SAM" id="MobiDB-lite"/>
    </source>
</evidence>
<reference evidence="3" key="1">
    <citation type="journal article" date="2016" name="Genome Biol. Evol.">
        <title>Comparative 'omics' of the Fusarium fujikuroi species complex highlights differences in genetic potential and metabolite synthesis.</title>
        <authorList>
            <person name="Niehaus E.-M."/>
            <person name="Muensterkoetter M."/>
            <person name="Proctor R.H."/>
            <person name="Brown D.W."/>
            <person name="Sharon A."/>
            <person name="Idan Y."/>
            <person name="Oren-Young L."/>
            <person name="Sieber C.M."/>
            <person name="Novak O."/>
            <person name="Pencik A."/>
            <person name="Tarkowska D."/>
            <person name="Hromadova K."/>
            <person name="Freeman S."/>
            <person name="Maymon M."/>
            <person name="Elazar M."/>
            <person name="Youssef S.A."/>
            <person name="El-Shabrawy E.S.M."/>
            <person name="Shalaby A.B.A."/>
            <person name="Houterman P."/>
            <person name="Brock N.L."/>
            <person name="Burkhardt I."/>
            <person name="Tsavkelova E.A."/>
            <person name="Dickschat J.S."/>
            <person name="Galuszka P."/>
            <person name="Gueldener U."/>
            <person name="Tudzynski B."/>
        </authorList>
    </citation>
    <scope>NUCLEOTIDE SEQUENCE [LARGE SCALE GENOMIC DNA]</scope>
    <source>
        <strain evidence="3">ET1</strain>
    </source>
</reference>
<dbReference type="GeneID" id="42059672"/>
<keyword evidence="3" id="KW-1185">Reference proteome</keyword>
<dbReference type="RefSeq" id="XP_031090205.1">
    <property type="nucleotide sequence ID" value="XM_031225001.1"/>
</dbReference>
<accession>A0A1L7WAQ6</accession>
<sequence>MPQCREPRDNQKIRYNRDNWQENNRTLMSIRRAELNSLANRNRQPCVAKPAMMGTARPRLSAGYRQRPNDQLAMNISWQREGTNFIRKEDRCPAPWRYDEESPGDSSASISSAVPWRYDESYPRQSLGLPWTASTSTSESLETRDSERVTAPLDQKKIDASSRQVMALTTDQLVVNAATNETEETQPKPKNPAGVDKGKGRGKKTPIGDEQLRMWQTQLRDSCRGTPIAPREDP</sequence>
<dbReference type="VEuPathDB" id="FungiDB:FPRO_14815"/>
<gene>
    <name evidence="2" type="ORF">FPRO_14815</name>
</gene>
<protein>
    <submittedName>
        <fullName evidence="2">Uncharacterized protein</fullName>
    </submittedName>
</protein>
<evidence type="ECO:0000313" key="3">
    <source>
        <dbReference type="Proteomes" id="UP000183971"/>
    </source>
</evidence>
<proteinExistence type="predicted"/>
<comment type="caution">
    <text evidence="2">The sequence shown here is derived from an EMBL/GenBank/DDBJ whole genome shotgun (WGS) entry which is preliminary data.</text>
</comment>
<feature type="region of interest" description="Disordered" evidence="1">
    <location>
        <begin position="178"/>
        <end position="234"/>
    </location>
</feature>
<feature type="region of interest" description="Disordered" evidence="1">
    <location>
        <begin position="125"/>
        <end position="150"/>
    </location>
</feature>